<feature type="domain" description="Two component regulator three Y" evidence="6">
    <location>
        <begin position="668"/>
        <end position="728"/>
    </location>
</feature>
<dbReference type="AlphaFoldDB" id="A0AAP2DU18"/>
<keyword evidence="4" id="KW-0175">Coiled coil</keyword>
<dbReference type="InterPro" id="IPR003661">
    <property type="entry name" value="HisK_dim/P_dom"/>
</dbReference>
<dbReference type="RefSeq" id="WP_254169635.1">
    <property type="nucleotide sequence ID" value="NZ_JAHESF010000052.1"/>
</dbReference>
<dbReference type="Gene3D" id="2.60.40.10">
    <property type="entry name" value="Immunoglobulins"/>
    <property type="match status" value="1"/>
</dbReference>
<dbReference type="SUPFAM" id="SSF47384">
    <property type="entry name" value="Homodimeric domain of signal transducing histidine kinase"/>
    <property type="match status" value="1"/>
</dbReference>
<dbReference type="InterPro" id="IPR036097">
    <property type="entry name" value="HisK_dim/P_sf"/>
</dbReference>
<dbReference type="GO" id="GO:0000155">
    <property type="term" value="F:phosphorelay sensor kinase activity"/>
    <property type="evidence" value="ECO:0007669"/>
    <property type="project" value="InterPro"/>
</dbReference>
<dbReference type="CDD" id="cd00082">
    <property type="entry name" value="HisKA"/>
    <property type="match status" value="1"/>
</dbReference>
<sequence>MTRKNFPFAILLFVLSVPGWSQVPYFQQYYLLKKNEPVQNNAIFQDHDGYMWFGTNRGLFRFDGKRYRRYGLADSLPDESVTAIAQDAEGKIWTGHGNGKLAFLEKGKFHTFNPPEGSATAPVSDILFDKRGTLWFSTRNDGLYYFTRNRLYRLDETEGMPDLFVYDILQDSLGNIWAGTDGGIAVCTTHDEQVKIRVLDNKAGLVDNIVKKLALAEDQSILVGTEDAGIIRYDQSKGAFQPLFQQPWTLGAVTDFVLKGTQVWISTSQAGLFMYDHQRGVLKEYSRKTGADLPTFSVLAKDREGNVWAGSRSGVVRTPGDILEFIKTPVADGDRNVMAVAVEPNGAIWFSTKDGLFKRSRTASGAFVVEEQLTGAAYRNYRVISLFVDHEGQVWAGLYGEGVLRINPATGKIRHLNKELRNGNVLHISGKDNVVWLATLGGGEKITVSGERLDIKNYNSQNGLSSDFIYQVFIDSQNRVWFGTDGKGVDMLDATGFHHLEKGLSSRVVYGFAEGTRQQIWVNTQGDGIYEWNGAIFVHVPAAGKLQFREQEIHSFAADRAGNLVVLHDLGIDLYNPQQETMRYLSEEAGLESQLANLNAIARDQFGNILAGTDGGIIRYAPPVLTPPAPRVFIDAVKVYGKEVDLKRNPNLRYDDNNVTISFLGFWYDSPESVHFQYKMDNYDADWITTADNNVTYSQLPPGEYTLRLRAATATLAGTDEAVLHFRISPPFWRTPLFYLASVVLFLLAGYVYIKYREKKLMEDKILLEAKVEARTQEIQRKTKEIQVQNEEIQAQNEEIMAQAEEIKGINENLEMLVHQRTAELEKKNKALEEYAFINAHKLRSPLASILGLINLISKTNLDDEAKLINQHLHHRANELDDIIRSITEAIERGER</sequence>
<dbReference type="Pfam" id="PF07494">
    <property type="entry name" value="Reg_prop"/>
    <property type="match status" value="4"/>
</dbReference>
<proteinExistence type="predicted"/>
<gene>
    <name evidence="7" type="ORF">KK083_28905</name>
</gene>
<name>A0AAP2DU18_9BACT</name>
<dbReference type="Gene3D" id="1.10.287.130">
    <property type="match status" value="1"/>
</dbReference>
<protein>
    <recommendedName>
        <fullName evidence="2">histidine kinase</fullName>
        <ecNumber evidence="2">2.7.13.3</ecNumber>
    </recommendedName>
</protein>
<evidence type="ECO:0000256" key="2">
    <source>
        <dbReference type="ARBA" id="ARBA00012438"/>
    </source>
</evidence>
<dbReference type="InterPro" id="IPR013783">
    <property type="entry name" value="Ig-like_fold"/>
</dbReference>
<dbReference type="Proteomes" id="UP001319200">
    <property type="component" value="Unassembled WGS sequence"/>
</dbReference>
<evidence type="ECO:0000256" key="1">
    <source>
        <dbReference type="ARBA" id="ARBA00000085"/>
    </source>
</evidence>
<keyword evidence="5" id="KW-1133">Transmembrane helix</keyword>
<dbReference type="InterPro" id="IPR015943">
    <property type="entry name" value="WD40/YVTN_repeat-like_dom_sf"/>
</dbReference>
<dbReference type="PANTHER" id="PTHR43547:SF2">
    <property type="entry name" value="HYBRID SIGNAL TRANSDUCTION HISTIDINE KINASE C"/>
    <property type="match status" value="1"/>
</dbReference>
<reference evidence="7 8" key="1">
    <citation type="submission" date="2021-05" db="EMBL/GenBank/DDBJ databases">
        <title>A Polyphasic approach of four new species of the genus Ohtaekwangia: Ohtaekwangia histidinii sp. nov., Ohtaekwangia cretensis sp. nov., Ohtaekwangia indiensis sp. nov., Ohtaekwangia reichenbachii sp. nov. from diverse environment.</title>
        <authorList>
            <person name="Octaviana S."/>
        </authorList>
    </citation>
    <scope>NUCLEOTIDE SEQUENCE [LARGE SCALE GENOMIC DNA]</scope>
    <source>
        <strain evidence="7 8">PWU4</strain>
    </source>
</reference>
<evidence type="ECO:0000259" key="6">
    <source>
        <dbReference type="Pfam" id="PF07495"/>
    </source>
</evidence>
<comment type="caution">
    <text evidence="7">The sequence shown here is derived from an EMBL/GenBank/DDBJ whole genome shotgun (WGS) entry which is preliminary data.</text>
</comment>
<dbReference type="EMBL" id="JAHESF010000052">
    <property type="protein sequence ID" value="MBT1700947.1"/>
    <property type="molecule type" value="Genomic_DNA"/>
</dbReference>
<keyword evidence="3" id="KW-0597">Phosphoprotein</keyword>
<accession>A0AAP2DU18</accession>
<keyword evidence="8" id="KW-1185">Reference proteome</keyword>
<dbReference type="Pfam" id="PF07495">
    <property type="entry name" value="Y_Y_Y"/>
    <property type="match status" value="1"/>
</dbReference>
<evidence type="ECO:0000313" key="7">
    <source>
        <dbReference type="EMBL" id="MBT1700947.1"/>
    </source>
</evidence>
<dbReference type="InterPro" id="IPR011123">
    <property type="entry name" value="Y_Y_Y"/>
</dbReference>
<dbReference type="EC" id="2.7.13.3" evidence="2"/>
<dbReference type="InterPro" id="IPR011110">
    <property type="entry name" value="Reg_prop"/>
</dbReference>
<organism evidence="7 8">
    <name type="scientific">Chryseosolibacter histidini</name>
    <dbReference type="NCBI Taxonomy" id="2782349"/>
    <lineage>
        <taxon>Bacteria</taxon>
        <taxon>Pseudomonadati</taxon>
        <taxon>Bacteroidota</taxon>
        <taxon>Cytophagia</taxon>
        <taxon>Cytophagales</taxon>
        <taxon>Chryseotaleaceae</taxon>
        <taxon>Chryseosolibacter</taxon>
    </lineage>
</organism>
<feature type="transmembrane region" description="Helical" evidence="5">
    <location>
        <begin position="737"/>
        <end position="754"/>
    </location>
</feature>
<evidence type="ECO:0000256" key="5">
    <source>
        <dbReference type="SAM" id="Phobius"/>
    </source>
</evidence>
<keyword evidence="5" id="KW-0812">Transmembrane</keyword>
<evidence type="ECO:0000256" key="4">
    <source>
        <dbReference type="SAM" id="Coils"/>
    </source>
</evidence>
<dbReference type="SUPFAM" id="SSF63829">
    <property type="entry name" value="Calcium-dependent phosphotriesterase"/>
    <property type="match status" value="4"/>
</dbReference>
<dbReference type="Gene3D" id="2.130.10.10">
    <property type="entry name" value="YVTN repeat-like/Quinoprotein amine dehydrogenase"/>
    <property type="match status" value="2"/>
</dbReference>
<feature type="coiled-coil region" evidence="4">
    <location>
        <begin position="772"/>
        <end position="813"/>
    </location>
</feature>
<evidence type="ECO:0000256" key="3">
    <source>
        <dbReference type="ARBA" id="ARBA00022553"/>
    </source>
</evidence>
<comment type="catalytic activity">
    <reaction evidence="1">
        <text>ATP + protein L-histidine = ADP + protein N-phospho-L-histidine.</text>
        <dbReference type="EC" id="2.7.13.3"/>
    </reaction>
</comment>
<dbReference type="PANTHER" id="PTHR43547">
    <property type="entry name" value="TWO-COMPONENT HISTIDINE KINASE"/>
    <property type="match status" value="1"/>
</dbReference>
<evidence type="ECO:0000313" key="8">
    <source>
        <dbReference type="Proteomes" id="UP001319200"/>
    </source>
</evidence>
<keyword evidence="5" id="KW-0472">Membrane</keyword>